<protein>
    <submittedName>
        <fullName evidence="1">Receptor-like kinase TMK4</fullName>
    </submittedName>
</protein>
<evidence type="ECO:0000313" key="1">
    <source>
        <dbReference type="EMBL" id="KAI7988167.1"/>
    </source>
</evidence>
<organism evidence="1 2">
    <name type="scientific">Camellia lanceoleosa</name>
    <dbReference type="NCBI Taxonomy" id="1840588"/>
    <lineage>
        <taxon>Eukaryota</taxon>
        <taxon>Viridiplantae</taxon>
        <taxon>Streptophyta</taxon>
        <taxon>Embryophyta</taxon>
        <taxon>Tracheophyta</taxon>
        <taxon>Spermatophyta</taxon>
        <taxon>Magnoliopsida</taxon>
        <taxon>eudicotyledons</taxon>
        <taxon>Gunneridae</taxon>
        <taxon>Pentapetalae</taxon>
        <taxon>asterids</taxon>
        <taxon>Ericales</taxon>
        <taxon>Theaceae</taxon>
        <taxon>Camellia</taxon>
    </lineage>
</organism>
<dbReference type="EMBL" id="CM045771">
    <property type="protein sequence ID" value="KAI7988167.1"/>
    <property type="molecule type" value="Genomic_DNA"/>
</dbReference>
<sequence>MKLGILIYLKTLKSLNLNDNNLTGSIPDALTTLPQLQVLDVSNNNLSGPLPVFQSTVKFSSPGNLFLGKNITTGSEGNGGNGGPSGSGSNSTTLGGSPFGTSNGSSFVLAGMIAGVVIAVVVFVGVMLFQETTSEIWES</sequence>
<reference evidence="1 2" key="1">
    <citation type="journal article" date="2022" name="Plant J.">
        <title>Chromosome-level genome of Camellia lanceoleosa provides a valuable resource for understanding genome evolution and self-incompatibility.</title>
        <authorList>
            <person name="Gong W."/>
            <person name="Xiao S."/>
            <person name="Wang L."/>
            <person name="Liao Z."/>
            <person name="Chang Y."/>
            <person name="Mo W."/>
            <person name="Hu G."/>
            <person name="Li W."/>
            <person name="Zhao G."/>
            <person name="Zhu H."/>
            <person name="Hu X."/>
            <person name="Ji K."/>
            <person name="Xiang X."/>
            <person name="Song Q."/>
            <person name="Yuan D."/>
            <person name="Jin S."/>
            <person name="Zhang L."/>
        </authorList>
    </citation>
    <scope>NUCLEOTIDE SEQUENCE [LARGE SCALE GENOMIC DNA]</scope>
    <source>
        <strain evidence="1">SQ_2022a</strain>
    </source>
</reference>
<comment type="caution">
    <text evidence="1">The sequence shown here is derived from an EMBL/GenBank/DDBJ whole genome shotgun (WGS) entry which is preliminary data.</text>
</comment>
<name>A0ACC0FHD9_9ERIC</name>
<evidence type="ECO:0000313" key="2">
    <source>
        <dbReference type="Proteomes" id="UP001060215"/>
    </source>
</evidence>
<accession>A0ACC0FHD9</accession>
<proteinExistence type="predicted"/>
<keyword evidence="2" id="KW-1185">Reference proteome</keyword>
<gene>
    <name evidence="1" type="ORF">LOK49_LG13G00948</name>
</gene>
<dbReference type="Proteomes" id="UP001060215">
    <property type="component" value="Chromosome 14"/>
</dbReference>